<dbReference type="SUPFAM" id="SSF52113">
    <property type="entry name" value="BRCT domain"/>
    <property type="match status" value="1"/>
</dbReference>
<dbReference type="PANTHER" id="PTHR23196:SF1">
    <property type="entry name" value="PAX-INTERACTING PROTEIN 1"/>
    <property type="match status" value="1"/>
</dbReference>
<comment type="subcellular location">
    <subcellularLocation>
        <location evidence="1">Nucleus</location>
    </subcellularLocation>
</comment>
<dbReference type="InterPro" id="IPR036420">
    <property type="entry name" value="BRCT_dom_sf"/>
</dbReference>
<reference evidence="6" key="1">
    <citation type="submission" date="2014-05" db="EMBL/GenBank/DDBJ databases">
        <title>The transcriptome of the halophilic microalga Tetraselmis sp. GSL018 isolated from the Great Salt Lake, Utah.</title>
        <authorList>
            <person name="Jinkerson R.E."/>
            <person name="D'Adamo S."/>
            <person name="Posewitz M.C."/>
        </authorList>
    </citation>
    <scope>NUCLEOTIDE SEQUENCE</scope>
    <source>
        <strain evidence="6">GSL018</strain>
    </source>
</reference>
<evidence type="ECO:0000259" key="5">
    <source>
        <dbReference type="PROSITE" id="PS50172"/>
    </source>
</evidence>
<evidence type="ECO:0000256" key="1">
    <source>
        <dbReference type="ARBA" id="ARBA00004123"/>
    </source>
</evidence>
<evidence type="ECO:0000313" key="6">
    <source>
        <dbReference type="EMBL" id="JAC72282.1"/>
    </source>
</evidence>
<dbReference type="Gene3D" id="3.40.50.10190">
    <property type="entry name" value="BRCT domain"/>
    <property type="match status" value="2"/>
</dbReference>
<dbReference type="GO" id="GO:0006974">
    <property type="term" value="P:DNA damage response"/>
    <property type="evidence" value="ECO:0007669"/>
    <property type="project" value="UniProtKB-KW"/>
</dbReference>
<dbReference type="InterPro" id="IPR051579">
    <property type="entry name" value="DDR_Transcriptional_Reg"/>
</dbReference>
<proteinExistence type="predicted"/>
<feature type="region of interest" description="Disordered" evidence="4">
    <location>
        <begin position="1"/>
        <end position="23"/>
    </location>
</feature>
<sequence length="236" mass="26167">MPPDTSAAPLQGGPANVDDGDRGETVTTAKVRVYFSTCMGRVLVARHSRTVTELGGFICGRQDDDFTHYVTLDGKRSEGKGFIRSFKTLLALASGRPIVSDKWLAASKKQRSFCPPNEYLLEDTKAEREYSFSLRESYLRAQIRPVFEGFEVLLTPNLLKGETDSGSGLVKLVCAAGGIARTKLPIQGEFQSNKSIAFGVSSDRRWASRNLREGVPFYEREQLLAILQNQKLPTER</sequence>
<dbReference type="InterPro" id="IPR001357">
    <property type="entry name" value="BRCT_dom"/>
</dbReference>
<dbReference type="PANTHER" id="PTHR23196">
    <property type="entry name" value="PAX TRANSCRIPTION ACTIVATION DOMAIN INTERACTING PROTEIN"/>
    <property type="match status" value="1"/>
</dbReference>
<accession>A0A061RH77</accession>
<evidence type="ECO:0000256" key="4">
    <source>
        <dbReference type="SAM" id="MobiDB-lite"/>
    </source>
</evidence>
<dbReference type="EMBL" id="GBEZ01013730">
    <property type="protein sequence ID" value="JAC72282.1"/>
    <property type="molecule type" value="Transcribed_RNA"/>
</dbReference>
<dbReference type="PROSITE" id="PS50172">
    <property type="entry name" value="BRCT"/>
    <property type="match status" value="1"/>
</dbReference>
<organism evidence="6">
    <name type="scientific">Tetraselmis sp. GSL018</name>
    <dbReference type="NCBI Taxonomy" id="582737"/>
    <lineage>
        <taxon>Eukaryota</taxon>
        <taxon>Viridiplantae</taxon>
        <taxon>Chlorophyta</taxon>
        <taxon>core chlorophytes</taxon>
        <taxon>Chlorodendrophyceae</taxon>
        <taxon>Chlorodendrales</taxon>
        <taxon>Chlorodendraceae</taxon>
        <taxon>Tetraselmis</taxon>
    </lineage>
</organism>
<gene>
    <name evidence="6" type="ORF">TSPGSL018_97</name>
</gene>
<name>A0A061RH77_9CHLO</name>
<feature type="domain" description="BRCT" evidence="5">
    <location>
        <begin position="49"/>
        <end position="121"/>
    </location>
</feature>
<protein>
    <submittedName>
        <fullName evidence="6">Mediator of dna damage checkpoint protein 1</fullName>
    </submittedName>
</protein>
<evidence type="ECO:0000256" key="3">
    <source>
        <dbReference type="ARBA" id="ARBA00023242"/>
    </source>
</evidence>
<evidence type="ECO:0000256" key="2">
    <source>
        <dbReference type="ARBA" id="ARBA00022763"/>
    </source>
</evidence>
<dbReference type="CDD" id="cd17744">
    <property type="entry name" value="BRCT_MDC1_rpt1"/>
    <property type="match status" value="1"/>
</dbReference>
<keyword evidence="2" id="KW-0227">DNA damage</keyword>
<dbReference type="AlphaFoldDB" id="A0A061RH77"/>
<dbReference type="GO" id="GO:0005634">
    <property type="term" value="C:nucleus"/>
    <property type="evidence" value="ECO:0007669"/>
    <property type="project" value="UniProtKB-SubCell"/>
</dbReference>
<keyword evidence="3" id="KW-0539">Nucleus</keyword>